<name>A0ABN0T096_9PSEU</name>
<evidence type="ECO:0000256" key="1">
    <source>
        <dbReference type="ARBA" id="ARBA00007689"/>
    </source>
</evidence>
<dbReference type="InterPro" id="IPR005545">
    <property type="entry name" value="YCII"/>
</dbReference>
<dbReference type="EMBL" id="BAAABU010000001">
    <property type="protein sequence ID" value="GAA0208230.1"/>
    <property type="molecule type" value="Genomic_DNA"/>
</dbReference>
<sequence>MKYMLLICASPDVEPDGGGITIDQWLAEVDGKRLDGSELASRRSATTVRTRGDEVLLSDGPFAETKEHIVGYDVVECANLDEAVLIAARHPVARFGAVEIRPFADA</sequence>
<dbReference type="PANTHER" id="PTHR35174:SF3">
    <property type="entry name" value="BLL7171 PROTEIN"/>
    <property type="match status" value="1"/>
</dbReference>
<keyword evidence="4" id="KW-1185">Reference proteome</keyword>
<proteinExistence type="inferred from homology"/>
<reference evidence="3 4" key="1">
    <citation type="journal article" date="2019" name="Int. J. Syst. Evol. Microbiol.">
        <title>The Global Catalogue of Microorganisms (GCM) 10K type strain sequencing project: providing services to taxonomists for standard genome sequencing and annotation.</title>
        <authorList>
            <consortium name="The Broad Institute Genomics Platform"/>
            <consortium name="The Broad Institute Genome Sequencing Center for Infectious Disease"/>
            <person name="Wu L."/>
            <person name="Ma J."/>
        </authorList>
    </citation>
    <scope>NUCLEOTIDE SEQUENCE [LARGE SCALE GENOMIC DNA]</scope>
    <source>
        <strain evidence="3 4">JCM 3380</strain>
    </source>
</reference>
<evidence type="ECO:0000313" key="4">
    <source>
        <dbReference type="Proteomes" id="UP001500416"/>
    </source>
</evidence>
<comment type="caution">
    <text evidence="3">The sequence shown here is derived from an EMBL/GenBank/DDBJ whole genome shotgun (WGS) entry which is preliminary data.</text>
</comment>
<gene>
    <name evidence="3" type="ORF">GCM10010492_02270</name>
</gene>
<evidence type="ECO:0000313" key="3">
    <source>
        <dbReference type="EMBL" id="GAA0208230.1"/>
    </source>
</evidence>
<organism evidence="3 4">
    <name type="scientific">Saccharothrix mutabilis subsp. mutabilis</name>
    <dbReference type="NCBI Taxonomy" id="66855"/>
    <lineage>
        <taxon>Bacteria</taxon>
        <taxon>Bacillati</taxon>
        <taxon>Actinomycetota</taxon>
        <taxon>Actinomycetes</taxon>
        <taxon>Pseudonocardiales</taxon>
        <taxon>Pseudonocardiaceae</taxon>
        <taxon>Saccharothrix</taxon>
    </lineage>
</organism>
<dbReference type="PANTHER" id="PTHR35174">
    <property type="entry name" value="BLL7171 PROTEIN-RELATED"/>
    <property type="match status" value="1"/>
</dbReference>
<dbReference type="Pfam" id="PF03795">
    <property type="entry name" value="YCII"/>
    <property type="match status" value="1"/>
</dbReference>
<dbReference type="Proteomes" id="UP001500416">
    <property type="component" value="Unassembled WGS sequence"/>
</dbReference>
<evidence type="ECO:0000259" key="2">
    <source>
        <dbReference type="Pfam" id="PF03795"/>
    </source>
</evidence>
<comment type="similarity">
    <text evidence="1">Belongs to the YciI family.</text>
</comment>
<dbReference type="Gene3D" id="3.30.70.1060">
    <property type="entry name" value="Dimeric alpha+beta barrel"/>
    <property type="match status" value="1"/>
</dbReference>
<dbReference type="RefSeq" id="WP_343931640.1">
    <property type="nucleotide sequence ID" value="NZ_BAAABU010000001.1"/>
</dbReference>
<feature type="domain" description="YCII-related" evidence="2">
    <location>
        <begin position="1"/>
        <end position="102"/>
    </location>
</feature>
<accession>A0ABN0T096</accession>
<dbReference type="InterPro" id="IPR011008">
    <property type="entry name" value="Dimeric_a/b-barrel"/>
</dbReference>
<dbReference type="SUPFAM" id="SSF54909">
    <property type="entry name" value="Dimeric alpha+beta barrel"/>
    <property type="match status" value="1"/>
</dbReference>
<protein>
    <submittedName>
        <fullName evidence="3">YciI family protein</fullName>
    </submittedName>
</protein>